<dbReference type="OrthoDB" id="9801597at2"/>
<dbReference type="Proteomes" id="UP000192472">
    <property type="component" value="Unassembled WGS sequence"/>
</dbReference>
<accession>A0A1W2G4V2</accession>
<dbReference type="InterPro" id="IPR040764">
    <property type="entry name" value="CvfB_WH"/>
</dbReference>
<sequence>MIEIGKYNTLTIARIVPPGAILIDNEENEVLLPNKYVPEGAKDEDVLDVFVYTDSEDRIVATTLTPKVMRNEFACLEVKDVNNIGAFMDMGLEKDLLVPFSEQQKNMRPGQWHMVYVYLDQITKRLAGSAKVHYYIESENIELESNEEVDLIIGETTTLGTSVIVNNKYQGLVYENEVFQELLKGAKMKGFVKEVREDGKIDISLRKTGLEQLEDGAAKIIERLKLNNGTLALHDKSAPEEIQMMLQMSKKNFKRSLGILYKQKLVVLKDDAIQLI</sequence>
<dbReference type="EMBL" id="FWYF01000001">
    <property type="protein sequence ID" value="SMD31719.1"/>
    <property type="molecule type" value="Genomic_DNA"/>
</dbReference>
<evidence type="ECO:0000259" key="2">
    <source>
        <dbReference type="Pfam" id="PF13509"/>
    </source>
</evidence>
<dbReference type="Gene3D" id="2.40.50.140">
    <property type="entry name" value="Nucleic acid-binding proteins"/>
    <property type="match status" value="2"/>
</dbReference>
<gene>
    <name evidence="4" type="ORF">SAMN04488029_0054</name>
</gene>
<dbReference type="InterPro" id="IPR039566">
    <property type="entry name" value="CvfB_S1_st"/>
</dbReference>
<feature type="domain" description="Conserved virulence factor B-like winged helix" evidence="3">
    <location>
        <begin position="219"/>
        <end position="275"/>
    </location>
</feature>
<dbReference type="AlphaFoldDB" id="A0A1W2G4V2"/>
<evidence type="ECO:0000256" key="1">
    <source>
        <dbReference type="PIRNR" id="PIRNR012524"/>
    </source>
</evidence>
<feature type="domain" description="Conserved virulence factor B first S1" evidence="2">
    <location>
        <begin position="4"/>
        <end position="63"/>
    </location>
</feature>
<dbReference type="Pfam" id="PF13509">
    <property type="entry name" value="S1_2"/>
    <property type="match status" value="2"/>
</dbReference>
<protein>
    <recommendedName>
        <fullName evidence="6">S1 motif domain-containing protein</fullName>
    </recommendedName>
</protein>
<evidence type="ECO:0000313" key="4">
    <source>
        <dbReference type="EMBL" id="SMD31719.1"/>
    </source>
</evidence>
<feature type="domain" description="Conserved virulence factor B first S1" evidence="2">
    <location>
        <begin position="75"/>
        <end position="123"/>
    </location>
</feature>
<dbReference type="RefSeq" id="WP_084370420.1">
    <property type="nucleotide sequence ID" value="NZ_FWYF01000001.1"/>
</dbReference>
<dbReference type="InterPro" id="IPR014464">
    <property type="entry name" value="CvfB_fam"/>
</dbReference>
<proteinExistence type="inferred from homology"/>
<dbReference type="InterPro" id="IPR036388">
    <property type="entry name" value="WH-like_DNA-bd_sf"/>
</dbReference>
<evidence type="ECO:0000313" key="5">
    <source>
        <dbReference type="Proteomes" id="UP000192472"/>
    </source>
</evidence>
<organism evidence="4 5">
    <name type="scientific">Reichenbachiella faecimaris</name>
    <dbReference type="NCBI Taxonomy" id="692418"/>
    <lineage>
        <taxon>Bacteria</taxon>
        <taxon>Pseudomonadati</taxon>
        <taxon>Bacteroidota</taxon>
        <taxon>Cytophagia</taxon>
        <taxon>Cytophagales</taxon>
        <taxon>Reichenbachiellaceae</taxon>
        <taxon>Reichenbachiella</taxon>
    </lineage>
</organism>
<name>A0A1W2G4V2_REIFA</name>
<dbReference type="PIRSF" id="PIRSF012524">
    <property type="entry name" value="YitL_S1"/>
    <property type="match status" value="1"/>
</dbReference>
<dbReference type="InterPro" id="IPR012340">
    <property type="entry name" value="NA-bd_OB-fold"/>
</dbReference>
<dbReference type="Gene3D" id="1.10.10.10">
    <property type="entry name" value="Winged helix-like DNA-binding domain superfamily/Winged helix DNA-binding domain"/>
    <property type="match status" value="1"/>
</dbReference>
<evidence type="ECO:0008006" key="6">
    <source>
        <dbReference type="Google" id="ProtNLM"/>
    </source>
</evidence>
<reference evidence="4 5" key="1">
    <citation type="submission" date="2017-04" db="EMBL/GenBank/DDBJ databases">
        <authorList>
            <person name="Afonso C.L."/>
            <person name="Miller P.J."/>
            <person name="Scott M.A."/>
            <person name="Spackman E."/>
            <person name="Goraichik I."/>
            <person name="Dimitrov K.M."/>
            <person name="Suarez D.L."/>
            <person name="Swayne D.E."/>
        </authorList>
    </citation>
    <scope>NUCLEOTIDE SEQUENCE [LARGE SCALE GENOMIC DNA]</scope>
    <source>
        <strain evidence="4 5">DSM 26133</strain>
    </source>
</reference>
<keyword evidence="5" id="KW-1185">Reference proteome</keyword>
<dbReference type="PANTHER" id="PTHR37296:SF1">
    <property type="entry name" value="CONSERVED VIRULENCE FACTOR B"/>
    <property type="match status" value="1"/>
</dbReference>
<evidence type="ECO:0000259" key="3">
    <source>
        <dbReference type="Pfam" id="PF17783"/>
    </source>
</evidence>
<dbReference type="PANTHER" id="PTHR37296">
    <property type="entry name" value="CONSERVED VIRULENCE FACTOR B"/>
    <property type="match status" value="1"/>
</dbReference>
<comment type="similarity">
    <text evidence="1">Belongs to the CvfB family.</text>
</comment>
<dbReference type="Pfam" id="PF17783">
    <property type="entry name" value="WHD_CvfB"/>
    <property type="match status" value="1"/>
</dbReference>